<evidence type="ECO:0000313" key="4">
    <source>
        <dbReference type="EMBL" id="TNC51939.1"/>
    </source>
</evidence>
<feature type="transmembrane region" description="Helical" evidence="1">
    <location>
        <begin position="6"/>
        <end position="29"/>
    </location>
</feature>
<dbReference type="CDD" id="cd01949">
    <property type="entry name" value="GGDEF"/>
    <property type="match status" value="1"/>
</dbReference>
<dbReference type="Proteomes" id="UP000305887">
    <property type="component" value="Unassembled WGS sequence"/>
</dbReference>
<dbReference type="CDD" id="cd01948">
    <property type="entry name" value="EAL"/>
    <property type="match status" value="1"/>
</dbReference>
<dbReference type="AlphaFoldDB" id="A0A5C4N5M4"/>
<evidence type="ECO:0000256" key="1">
    <source>
        <dbReference type="SAM" id="Phobius"/>
    </source>
</evidence>
<dbReference type="SUPFAM" id="SSF55073">
    <property type="entry name" value="Nucleotide cyclase"/>
    <property type="match status" value="1"/>
</dbReference>
<dbReference type="SMART" id="SM00267">
    <property type="entry name" value="GGDEF"/>
    <property type="match status" value="1"/>
</dbReference>
<dbReference type="OrthoDB" id="9814202at2"/>
<dbReference type="InterPro" id="IPR043128">
    <property type="entry name" value="Rev_trsase/Diguanyl_cyclase"/>
</dbReference>
<evidence type="ECO:0000259" key="2">
    <source>
        <dbReference type="PROSITE" id="PS50883"/>
    </source>
</evidence>
<proteinExistence type="predicted"/>
<accession>A0A5C4N5M4</accession>
<evidence type="ECO:0000259" key="3">
    <source>
        <dbReference type="PROSITE" id="PS50887"/>
    </source>
</evidence>
<keyword evidence="1" id="KW-0472">Membrane</keyword>
<feature type="domain" description="EAL" evidence="2">
    <location>
        <begin position="458"/>
        <end position="707"/>
    </location>
</feature>
<feature type="domain" description="GGDEF" evidence="3">
    <location>
        <begin position="315"/>
        <end position="449"/>
    </location>
</feature>
<dbReference type="PANTHER" id="PTHR33121">
    <property type="entry name" value="CYCLIC DI-GMP PHOSPHODIESTERASE PDEF"/>
    <property type="match status" value="1"/>
</dbReference>
<evidence type="ECO:0000313" key="5">
    <source>
        <dbReference type="Proteomes" id="UP000305887"/>
    </source>
</evidence>
<dbReference type="PROSITE" id="PS50883">
    <property type="entry name" value="EAL"/>
    <property type="match status" value="1"/>
</dbReference>
<keyword evidence="1" id="KW-0812">Transmembrane</keyword>
<dbReference type="Gene3D" id="3.20.20.450">
    <property type="entry name" value="EAL domain"/>
    <property type="match status" value="1"/>
</dbReference>
<dbReference type="Pfam" id="PF00990">
    <property type="entry name" value="GGDEF"/>
    <property type="match status" value="1"/>
</dbReference>
<dbReference type="GO" id="GO:0071111">
    <property type="term" value="F:cyclic-guanylate-specific phosphodiesterase activity"/>
    <property type="evidence" value="ECO:0007669"/>
    <property type="project" value="InterPro"/>
</dbReference>
<dbReference type="SUPFAM" id="SSF141868">
    <property type="entry name" value="EAL domain-like"/>
    <property type="match status" value="1"/>
</dbReference>
<sequence length="714" mass="77753">MHRLPGRIAAVMVGTVLVFILTIAVALTWMSHALNRQAHDNAFIQIENARTSLLDQTRLLMLDYAKWEAGVPLVRSRDLSWIYDNIGSTAVAGVSFQLAVLWGGPFADDVGWQEEGGSDPRSGLFASDLLDMVEAHLRRIPLNLYRGTEFFIWHGNAVYTVAAARVEADAPDAVADLISRDDTTPRILIARRLAGSTIARTAKDYQLTDLNVVRQPPQGRSSVPLLGGDGQPVAYLAWSTPHPGTTMLRQMALPLLLVISIAVCFAGFGVGLVRRNAEHLVAAERHARTAARTDALTGLPNRAAFNEALNLPFAGERAVLFLDVNDFKRINDSIGHEAGDQVIISVAQRLARLTDPHCLLARIAGDEFVFLVTGSDTEVRTQRLAHAAERQLGAPLRILNHQIQVQMAMGYAIQLSDSTSGKDLVRQADLAMYEAKRHKGHNGLVAYSSVIDQASRDAGAIEGGLRRALARPGELSVAYQPIVGAEGQLVRAEALARWTSSELGPVTPDRFIAVAEQSGLMVELGRTLIDLVCNDLVAHPELAVSINVSPLQLMAPDFIPGLVDTFRRHEIATSRVEVELTESVLVDDARLAAQRIGELRTAGFSIALDDFGTGYSSVGYLEQLGFDTLKIDRSFVSKIRDSAKGIAVVDGMIRMAHGLNLRVVCEGIEAAEELELLRELGSDLAQGYHLDRPLPIEALAERWLRQAGRHLEVA</sequence>
<dbReference type="Pfam" id="PF00563">
    <property type="entry name" value="EAL"/>
    <property type="match status" value="1"/>
</dbReference>
<organism evidence="4 5">
    <name type="scientific">Rubellimicrobium rubrum</name>
    <dbReference type="NCBI Taxonomy" id="2585369"/>
    <lineage>
        <taxon>Bacteria</taxon>
        <taxon>Pseudomonadati</taxon>
        <taxon>Pseudomonadota</taxon>
        <taxon>Alphaproteobacteria</taxon>
        <taxon>Rhodobacterales</taxon>
        <taxon>Roseobacteraceae</taxon>
        <taxon>Rubellimicrobium</taxon>
    </lineage>
</organism>
<dbReference type="InterPro" id="IPR000160">
    <property type="entry name" value="GGDEF_dom"/>
</dbReference>
<keyword evidence="5" id="KW-1185">Reference proteome</keyword>
<protein>
    <submittedName>
        <fullName evidence="4">Bifunctional diguanylate cyclase/phosphodiesterase</fullName>
    </submittedName>
</protein>
<dbReference type="PROSITE" id="PS50887">
    <property type="entry name" value="GGDEF"/>
    <property type="match status" value="1"/>
</dbReference>
<dbReference type="InterPro" id="IPR035919">
    <property type="entry name" value="EAL_sf"/>
</dbReference>
<feature type="transmembrane region" description="Helical" evidence="1">
    <location>
        <begin position="252"/>
        <end position="273"/>
    </location>
</feature>
<gene>
    <name evidence="4" type="ORF">FHG66_03790</name>
</gene>
<dbReference type="InterPro" id="IPR001633">
    <property type="entry name" value="EAL_dom"/>
</dbReference>
<dbReference type="PANTHER" id="PTHR33121:SF79">
    <property type="entry name" value="CYCLIC DI-GMP PHOSPHODIESTERASE PDED-RELATED"/>
    <property type="match status" value="1"/>
</dbReference>
<name>A0A5C4N5M4_9RHOB</name>
<dbReference type="SMART" id="SM00052">
    <property type="entry name" value="EAL"/>
    <property type="match status" value="1"/>
</dbReference>
<dbReference type="Gene3D" id="3.30.70.270">
    <property type="match status" value="1"/>
</dbReference>
<dbReference type="InterPro" id="IPR029787">
    <property type="entry name" value="Nucleotide_cyclase"/>
</dbReference>
<dbReference type="RefSeq" id="WP_139075361.1">
    <property type="nucleotide sequence ID" value="NZ_VDFU01000003.1"/>
</dbReference>
<keyword evidence="1" id="KW-1133">Transmembrane helix</keyword>
<dbReference type="InterPro" id="IPR050706">
    <property type="entry name" value="Cyclic-di-GMP_PDE-like"/>
</dbReference>
<comment type="caution">
    <text evidence="4">The sequence shown here is derived from an EMBL/GenBank/DDBJ whole genome shotgun (WGS) entry which is preliminary data.</text>
</comment>
<dbReference type="NCBIfam" id="TIGR00254">
    <property type="entry name" value="GGDEF"/>
    <property type="match status" value="1"/>
</dbReference>
<dbReference type="EMBL" id="VDFU01000003">
    <property type="protein sequence ID" value="TNC51939.1"/>
    <property type="molecule type" value="Genomic_DNA"/>
</dbReference>
<reference evidence="4 5" key="1">
    <citation type="submission" date="2019-06" db="EMBL/GenBank/DDBJ databases">
        <title>YIM 131921 draft genome.</title>
        <authorList>
            <person name="Jiang L."/>
        </authorList>
    </citation>
    <scope>NUCLEOTIDE SEQUENCE [LARGE SCALE GENOMIC DNA]</scope>
    <source>
        <strain evidence="4 5">YIM 131921</strain>
    </source>
</reference>